<dbReference type="InterPro" id="IPR017896">
    <property type="entry name" value="4Fe4S_Fe-S-bd"/>
</dbReference>
<dbReference type="NCBIfam" id="TIGR01316">
    <property type="entry name" value="gltA"/>
    <property type="match status" value="1"/>
</dbReference>
<accession>A0A0H3BL50</accession>
<reference evidence="2 3" key="1">
    <citation type="journal article" date="2008" name="BMC Microbiol.">
        <title>Complete genome sequence of Treponema pallidum ssp. pallidum strain SS14 determined with oligonucleotide arrays.</title>
        <authorList>
            <person name="Matejkova P."/>
            <person name="Strouhal M."/>
            <person name="Smajs D."/>
            <person name="Norris S.J."/>
            <person name="Palzkill T."/>
            <person name="Petrosino J.F."/>
            <person name="Sodergren E."/>
            <person name="Norton J.E."/>
            <person name="Singh J."/>
            <person name="Richmond T.A."/>
            <person name="Molla M.N."/>
            <person name="Albert T.J."/>
            <person name="Weinstock G.M."/>
        </authorList>
    </citation>
    <scope>NUCLEOTIDE SEQUENCE [LARGE SCALE GENOMIC DNA]</scope>
    <source>
        <strain evidence="2 3">SS14</strain>
    </source>
</reference>
<evidence type="ECO:0000313" key="2">
    <source>
        <dbReference type="EMBL" id="ACD71153.1"/>
    </source>
</evidence>
<dbReference type="InterPro" id="IPR009051">
    <property type="entry name" value="Helical_ferredxn"/>
</dbReference>
<dbReference type="InterPro" id="IPR023753">
    <property type="entry name" value="FAD/NAD-binding_dom"/>
</dbReference>
<evidence type="ECO:0000313" key="3">
    <source>
        <dbReference type="Proteomes" id="UP000001202"/>
    </source>
</evidence>
<sequence length="518" mass="55951">MTSVQNVVSDAKTCDVPVESEPEARTYRPHALLQEEACQRLAQLQGKELKMKDRTQIPLQRMRMLPPKKRSLLMQEAALGFTEQQALVESQRCLNCKTKPCVKGCPVGVPIPEFIACVQRGAFKEAVDIIKTTSLLPAICGRVCPHERQCQLQCTVGKMFKDVSKAVSIGALERFVADWERQHGQITVPYCAPSTHKKVAVIGSGPAGLAVASDTARAGHSVTVFEALHKPGGVVTYGIPEFRLPKEVVVTEIETLKKMGVTFRMNFLVGRTATLEQLFSQYGFDAVFIGTGAGLPRFMNIEGEELCGVFAANDYLTRATLMKAYDTAHADTPVYAAKSVVVVGGGNVAVDSSRTALRLGAEQVHCLYRKTRADMTACVEEIAQAEDEGVTFHFLCQTTRILGDEEGNVRAVVFRDCQEQIDAGERVFLPCGDAECKLAADAVIVAVGNGSNPLMAKTTRSLAVSERGTIVVDEDQRTSIPGVWAGGDIVLGAATVIRAMGQGRRAAASINAYLAQKA</sequence>
<dbReference type="AlphaFoldDB" id="A0A0H3BL50"/>
<dbReference type="PATRIC" id="fig|243276.5.peg.780"/>
<dbReference type="PRINTS" id="PR00469">
    <property type="entry name" value="PNDRDTASEII"/>
</dbReference>
<dbReference type="GO" id="GO:0016491">
    <property type="term" value="F:oxidoreductase activity"/>
    <property type="evidence" value="ECO:0007669"/>
    <property type="project" value="InterPro"/>
</dbReference>
<dbReference type="RefSeq" id="WP_010882180.1">
    <property type="nucleotide sequence ID" value="NC_010741.1"/>
</dbReference>
<evidence type="ECO:0000259" key="1">
    <source>
        <dbReference type="PROSITE" id="PS51379"/>
    </source>
</evidence>
<dbReference type="PANTHER" id="PTHR42783:SF3">
    <property type="entry name" value="GLUTAMATE SYNTHASE [NADPH] SMALL CHAIN-RELATED"/>
    <property type="match status" value="1"/>
</dbReference>
<dbReference type="Proteomes" id="UP000001202">
    <property type="component" value="Chromosome"/>
</dbReference>
<protein>
    <submittedName>
        <fullName evidence="2">Glutamate synthase</fullName>
    </submittedName>
</protein>
<dbReference type="Pfam" id="PF07992">
    <property type="entry name" value="Pyr_redox_2"/>
    <property type="match status" value="1"/>
</dbReference>
<dbReference type="InterPro" id="IPR006004">
    <property type="entry name" value="SudA-like"/>
</dbReference>
<feature type="domain" description="4Fe-4S ferredoxin-type" evidence="1">
    <location>
        <begin position="84"/>
        <end position="115"/>
    </location>
</feature>
<dbReference type="Pfam" id="PF14691">
    <property type="entry name" value="Fer4_20"/>
    <property type="match status" value="1"/>
</dbReference>
<proteinExistence type="predicted"/>
<organism evidence="2 3">
    <name type="scientific">Treponema pallidum subsp. pallidum (strain SS14)</name>
    <dbReference type="NCBI Taxonomy" id="455434"/>
    <lineage>
        <taxon>Bacteria</taxon>
        <taxon>Pseudomonadati</taxon>
        <taxon>Spirochaetota</taxon>
        <taxon>Spirochaetia</taxon>
        <taxon>Spirochaetales</taxon>
        <taxon>Treponemataceae</taxon>
        <taxon>Treponema</taxon>
    </lineage>
</organism>
<dbReference type="GeneID" id="93876503"/>
<dbReference type="Gene3D" id="1.10.1060.10">
    <property type="entry name" value="Alpha-helical ferredoxin"/>
    <property type="match status" value="1"/>
</dbReference>
<name>A0A0H3BL50_TREPS</name>
<dbReference type="InterPro" id="IPR028261">
    <property type="entry name" value="DPD_II"/>
</dbReference>
<dbReference type="SUPFAM" id="SSF46548">
    <property type="entry name" value="alpha-helical ferredoxin"/>
    <property type="match status" value="1"/>
</dbReference>
<dbReference type="PRINTS" id="PR00368">
    <property type="entry name" value="FADPNR"/>
</dbReference>
<dbReference type="PROSITE" id="PS51379">
    <property type="entry name" value="4FE4S_FER_2"/>
    <property type="match status" value="1"/>
</dbReference>
<dbReference type="InterPro" id="IPR036188">
    <property type="entry name" value="FAD/NAD-bd_sf"/>
</dbReference>
<gene>
    <name evidence="2" type="primary">gltA</name>
    <name evidence="2" type="ordered locus">TPASS_0735</name>
</gene>
<dbReference type="KEGG" id="tpp:TPASS_0735"/>
<dbReference type="GO" id="GO:0051536">
    <property type="term" value="F:iron-sulfur cluster binding"/>
    <property type="evidence" value="ECO:0007669"/>
    <property type="project" value="InterPro"/>
</dbReference>
<dbReference type="EMBL" id="CP000805">
    <property type="protein sequence ID" value="ACD71153.1"/>
    <property type="molecule type" value="Genomic_DNA"/>
</dbReference>
<dbReference type="PANTHER" id="PTHR42783">
    <property type="entry name" value="GLUTAMATE SYNTHASE [NADPH] SMALL CHAIN"/>
    <property type="match status" value="1"/>
</dbReference>
<dbReference type="SUPFAM" id="SSF51971">
    <property type="entry name" value="Nucleotide-binding domain"/>
    <property type="match status" value="1"/>
</dbReference>
<dbReference type="Gene3D" id="3.50.50.60">
    <property type="entry name" value="FAD/NAD(P)-binding domain"/>
    <property type="match status" value="3"/>
</dbReference>